<feature type="region of interest" description="Disordered" evidence="1">
    <location>
        <begin position="147"/>
        <end position="293"/>
    </location>
</feature>
<reference evidence="2 3" key="1">
    <citation type="submission" date="2019-03" db="EMBL/GenBank/DDBJ databases">
        <title>Genomic Encyclopedia of Type Strains, Phase IV (KMG-IV): sequencing the most valuable type-strain genomes for metagenomic binning, comparative biology and taxonomic classification.</title>
        <authorList>
            <person name="Goeker M."/>
        </authorList>
    </citation>
    <scope>NUCLEOTIDE SEQUENCE [LARGE SCALE GENOMIC DNA]</scope>
    <source>
        <strain evidence="2 3">JA181</strain>
    </source>
</reference>
<proteinExistence type="predicted"/>
<protein>
    <submittedName>
        <fullName evidence="2">Uncharacterized protein</fullName>
    </submittedName>
</protein>
<evidence type="ECO:0000256" key="1">
    <source>
        <dbReference type="SAM" id="MobiDB-lite"/>
    </source>
</evidence>
<feature type="region of interest" description="Disordered" evidence="1">
    <location>
        <begin position="91"/>
        <end position="112"/>
    </location>
</feature>
<organism evidence="2 3">
    <name type="scientific">Rhodovulum visakhapatnamense</name>
    <dbReference type="NCBI Taxonomy" id="364297"/>
    <lineage>
        <taxon>Bacteria</taxon>
        <taxon>Pseudomonadati</taxon>
        <taxon>Pseudomonadota</taxon>
        <taxon>Alphaproteobacteria</taxon>
        <taxon>Rhodobacterales</taxon>
        <taxon>Paracoccaceae</taxon>
        <taxon>Rhodovulum</taxon>
    </lineage>
</organism>
<gene>
    <name evidence="2" type="ORF">EV657_10818</name>
</gene>
<dbReference type="RefSeq" id="WP_134077684.1">
    <property type="nucleotide sequence ID" value="NZ_SOEB01000008.1"/>
</dbReference>
<dbReference type="AlphaFoldDB" id="A0A4R8FSK3"/>
<name>A0A4R8FSK3_9RHOB</name>
<comment type="caution">
    <text evidence="2">The sequence shown here is derived from an EMBL/GenBank/DDBJ whole genome shotgun (WGS) entry which is preliminary data.</text>
</comment>
<dbReference type="EMBL" id="SOEB01000008">
    <property type="protein sequence ID" value="TDX29599.1"/>
    <property type="molecule type" value="Genomic_DNA"/>
</dbReference>
<dbReference type="Proteomes" id="UP000295484">
    <property type="component" value="Unassembled WGS sequence"/>
</dbReference>
<feature type="region of interest" description="Disordered" evidence="1">
    <location>
        <begin position="310"/>
        <end position="339"/>
    </location>
</feature>
<accession>A0A4R8FSK3</accession>
<sequence>MVGPTKTLTVSYGTFSCKLEGFEDSFGMMKAVTEYYRDLAAEDRYFGAEPPPPDAETLQRIAEREVRRRVEARVELDGVVLRSGESPVAGAAQVSHAAPAPSKVLPPRADEPESVAAKLARIRAAVETAHATDAELAGPVFEDETDELAAPAQGPQRPFARPPDRPADPGRASSPLRQKAGPDSDTGVAARHSLRPDAPARAAATEDRPHTAAASGPELQRRPADRGPAANAASHPGPESAETTAAPARPRQARARVLKLRRDDLTDAWPDTPERPLAPPADPDARLPEPDAADLQAELAALQADAAPARLADPRPGPHPASGDAVPARQAPAERSRSADLADHELALQRLLDETNTKLAGPEQKRRQASIGHLKAAVAATVAERRIGNRLRRDDDGQTRPYRQVLAEVVRGDRETSADWDRGRLAPLILVTEQRIDEPKEIVRSETAAVGEHHGTLRLDTPVLPATEARLRAFAADLGAHDPTDLAGLLEAGAAYLMRQDGVTYFTRPQVIELARSIAGDGFQREDMLRAFGTHLRDGRFRRLRRGQFVIDDATGDREDRSANRIA</sequence>
<evidence type="ECO:0000313" key="3">
    <source>
        <dbReference type="Proteomes" id="UP000295484"/>
    </source>
</evidence>
<evidence type="ECO:0000313" key="2">
    <source>
        <dbReference type="EMBL" id="TDX29599.1"/>
    </source>
</evidence>
<dbReference type="PROSITE" id="PS51257">
    <property type="entry name" value="PROKAR_LIPOPROTEIN"/>
    <property type="match status" value="1"/>
</dbReference>